<evidence type="ECO:0000256" key="5">
    <source>
        <dbReference type="ARBA" id="ARBA00023002"/>
    </source>
</evidence>
<dbReference type="Gene3D" id="2.40.110.10">
    <property type="entry name" value="Butyryl-CoA Dehydrogenase, subunit A, domain 2"/>
    <property type="match status" value="1"/>
</dbReference>
<dbReference type="InterPro" id="IPR036250">
    <property type="entry name" value="AcylCo_DH-like_C"/>
</dbReference>
<dbReference type="AlphaFoldDB" id="A0A6J6ZG74"/>
<dbReference type="EMBL" id="CAFAAJ010000188">
    <property type="protein sequence ID" value="CAB4820760.1"/>
    <property type="molecule type" value="Genomic_DNA"/>
</dbReference>
<evidence type="ECO:0000256" key="2">
    <source>
        <dbReference type="ARBA" id="ARBA00009347"/>
    </source>
</evidence>
<feature type="domain" description="Acyl-CoA dehydrogenase/oxidase C-terminal" evidence="6">
    <location>
        <begin position="250"/>
        <end position="400"/>
    </location>
</feature>
<dbReference type="PANTHER" id="PTHR43292:SF4">
    <property type="entry name" value="ACYL-COA DEHYDROGENASE FADE34"/>
    <property type="match status" value="1"/>
</dbReference>
<dbReference type="InterPro" id="IPR052161">
    <property type="entry name" value="Mycobact_Acyl-CoA_DH"/>
</dbReference>
<evidence type="ECO:0000259" key="6">
    <source>
        <dbReference type="Pfam" id="PF00441"/>
    </source>
</evidence>
<dbReference type="Gene3D" id="1.20.140.10">
    <property type="entry name" value="Butyryl-CoA Dehydrogenase, subunit A, domain 3"/>
    <property type="match status" value="1"/>
</dbReference>
<sequence length="410" mass="45071">MDELAAPPVEEFERECRDFLEARYPRRRQERKRFAWGEGSDRVAVFEEADREAEKVVIANVRAWRRALWDNGLGWITGPAELGGRGLRKGYQQVFDTIVRDYEVPGNAPLTVSLGMIAPTIQAHAVPEVRNRYVPALHNGDLIACQLFSEPGAGSDLAGVGASATRDGDGWRLTGQKVWTSGAHYSDIGEILCRTAPGPRHKNLTMFVVDLRAKGVEIRPLRQMTGGAAFNEIFLDDVWVPDDHRLGDVGEGWRVAMTTLLNERNAIGGDGFGGSGLLDIERYKAMVRHFGLASDPVTRQRLATLYMNLRIAKMTRQRAGAKLAAGQVPGPEASLGKLVLAQNYLRISDLVGSILGPRLLADDGEWGTYAWTNVVLGVPGYRIGGGTDEVLRNILGERVLGLPREPEVPR</sequence>
<dbReference type="GO" id="GO:0016627">
    <property type="term" value="F:oxidoreductase activity, acting on the CH-CH group of donors"/>
    <property type="evidence" value="ECO:0007669"/>
    <property type="project" value="InterPro"/>
</dbReference>
<dbReference type="PANTHER" id="PTHR43292">
    <property type="entry name" value="ACYL-COA DEHYDROGENASE"/>
    <property type="match status" value="1"/>
</dbReference>
<keyword evidence="5" id="KW-0560">Oxidoreductase</keyword>
<dbReference type="SUPFAM" id="SSF56645">
    <property type="entry name" value="Acyl-CoA dehydrogenase NM domain-like"/>
    <property type="match status" value="1"/>
</dbReference>
<keyword evidence="4" id="KW-0274">FAD</keyword>
<name>A0A6J6ZG74_9ZZZZ</name>
<evidence type="ECO:0000256" key="4">
    <source>
        <dbReference type="ARBA" id="ARBA00022827"/>
    </source>
</evidence>
<gene>
    <name evidence="8" type="ORF">UFOPK3001_02181</name>
</gene>
<dbReference type="InterPro" id="IPR009100">
    <property type="entry name" value="AcylCoA_DH/oxidase_NM_dom_sf"/>
</dbReference>
<accession>A0A6J6ZG74</accession>
<keyword evidence="3" id="KW-0285">Flavoprotein</keyword>
<evidence type="ECO:0000259" key="7">
    <source>
        <dbReference type="Pfam" id="PF02770"/>
    </source>
</evidence>
<dbReference type="InterPro" id="IPR046373">
    <property type="entry name" value="Acyl-CoA_Oxase/DH_mid-dom_sf"/>
</dbReference>
<organism evidence="8">
    <name type="scientific">freshwater metagenome</name>
    <dbReference type="NCBI Taxonomy" id="449393"/>
    <lineage>
        <taxon>unclassified sequences</taxon>
        <taxon>metagenomes</taxon>
        <taxon>ecological metagenomes</taxon>
    </lineage>
</organism>
<dbReference type="Pfam" id="PF02770">
    <property type="entry name" value="Acyl-CoA_dh_M"/>
    <property type="match status" value="1"/>
</dbReference>
<dbReference type="Gene3D" id="1.10.540.10">
    <property type="entry name" value="Acyl-CoA dehydrogenase/oxidase, N-terminal domain"/>
    <property type="match status" value="1"/>
</dbReference>
<evidence type="ECO:0000256" key="1">
    <source>
        <dbReference type="ARBA" id="ARBA00001974"/>
    </source>
</evidence>
<proteinExistence type="inferred from homology"/>
<dbReference type="InterPro" id="IPR037069">
    <property type="entry name" value="AcylCoA_DH/ox_N_sf"/>
</dbReference>
<dbReference type="InterPro" id="IPR006091">
    <property type="entry name" value="Acyl-CoA_Oxase/DH_mid-dom"/>
</dbReference>
<dbReference type="InterPro" id="IPR009075">
    <property type="entry name" value="AcylCo_DH/oxidase_C"/>
</dbReference>
<dbReference type="GO" id="GO:0005886">
    <property type="term" value="C:plasma membrane"/>
    <property type="evidence" value="ECO:0007669"/>
    <property type="project" value="TreeGrafter"/>
</dbReference>
<evidence type="ECO:0000313" key="8">
    <source>
        <dbReference type="EMBL" id="CAB4820760.1"/>
    </source>
</evidence>
<dbReference type="FunFam" id="2.40.110.10:FF:000011">
    <property type="entry name" value="Acyl-CoA dehydrogenase FadE34"/>
    <property type="match status" value="1"/>
</dbReference>
<feature type="domain" description="Acyl-CoA oxidase/dehydrogenase middle" evidence="7">
    <location>
        <begin position="145"/>
        <end position="238"/>
    </location>
</feature>
<evidence type="ECO:0000256" key="3">
    <source>
        <dbReference type="ARBA" id="ARBA00022630"/>
    </source>
</evidence>
<reference evidence="8" key="1">
    <citation type="submission" date="2020-05" db="EMBL/GenBank/DDBJ databases">
        <authorList>
            <person name="Chiriac C."/>
            <person name="Salcher M."/>
            <person name="Ghai R."/>
            <person name="Kavagutti S V."/>
        </authorList>
    </citation>
    <scope>NUCLEOTIDE SEQUENCE</scope>
</reference>
<comment type="similarity">
    <text evidence="2">Belongs to the acyl-CoA dehydrogenase family.</text>
</comment>
<comment type="cofactor">
    <cofactor evidence="1">
        <name>FAD</name>
        <dbReference type="ChEBI" id="CHEBI:57692"/>
    </cofactor>
</comment>
<protein>
    <submittedName>
        <fullName evidence="8">Unannotated protein</fullName>
    </submittedName>
</protein>
<dbReference type="Pfam" id="PF00441">
    <property type="entry name" value="Acyl-CoA_dh_1"/>
    <property type="match status" value="1"/>
</dbReference>
<dbReference type="SUPFAM" id="SSF47203">
    <property type="entry name" value="Acyl-CoA dehydrogenase C-terminal domain-like"/>
    <property type="match status" value="1"/>
</dbReference>
<dbReference type="GO" id="GO:0050660">
    <property type="term" value="F:flavin adenine dinucleotide binding"/>
    <property type="evidence" value="ECO:0007669"/>
    <property type="project" value="InterPro"/>
</dbReference>